<evidence type="ECO:0000256" key="2">
    <source>
        <dbReference type="ARBA" id="ARBA00022448"/>
    </source>
</evidence>
<reference evidence="7 8" key="1">
    <citation type="submission" date="2020-08" db="EMBL/GenBank/DDBJ databases">
        <authorList>
            <person name="Hejnol A."/>
        </authorList>
    </citation>
    <scope>NUCLEOTIDE SEQUENCE [LARGE SCALE GENOMIC DNA]</scope>
</reference>
<keyword evidence="3 5" id="KW-0653">Protein transport</keyword>
<dbReference type="OrthoDB" id="10259133at2759"/>
<name>A0A7I8W531_9ANNE</name>
<dbReference type="PANTHER" id="PTHR10529">
    <property type="entry name" value="AP COMPLEX SUBUNIT MU"/>
    <property type="match status" value="1"/>
</dbReference>
<dbReference type="SUPFAM" id="SSF64356">
    <property type="entry name" value="SNARE-like"/>
    <property type="match status" value="1"/>
</dbReference>
<dbReference type="Pfam" id="PF00928">
    <property type="entry name" value="Adap_comp_sub"/>
    <property type="match status" value="1"/>
</dbReference>
<keyword evidence="4" id="KW-0472">Membrane</keyword>
<accession>A0A7I8W531</accession>
<dbReference type="PIRSF" id="PIRSF005992">
    <property type="entry name" value="Clathrin_mu"/>
    <property type="match status" value="1"/>
</dbReference>
<feature type="domain" description="MHD" evidence="6">
    <location>
        <begin position="128"/>
        <end position="391"/>
    </location>
</feature>
<dbReference type="GO" id="GO:0030131">
    <property type="term" value="C:clathrin adaptor complex"/>
    <property type="evidence" value="ECO:0007669"/>
    <property type="project" value="UniProtKB-UniRule"/>
</dbReference>
<dbReference type="AlphaFoldDB" id="A0A7I8W531"/>
<evidence type="ECO:0000259" key="6">
    <source>
        <dbReference type="PROSITE" id="PS51072"/>
    </source>
</evidence>
<dbReference type="InterPro" id="IPR036168">
    <property type="entry name" value="AP2_Mu_C_sf"/>
</dbReference>
<dbReference type="GO" id="GO:0006886">
    <property type="term" value="P:intracellular protein transport"/>
    <property type="evidence" value="ECO:0007669"/>
    <property type="project" value="UniProtKB-UniRule"/>
</dbReference>
<evidence type="ECO:0000256" key="4">
    <source>
        <dbReference type="ARBA" id="ARBA00023136"/>
    </source>
</evidence>
<dbReference type="SUPFAM" id="SSF49447">
    <property type="entry name" value="Second domain of Mu2 adaptin subunit (ap50) of ap2 adaptor"/>
    <property type="match status" value="1"/>
</dbReference>
<dbReference type="PROSITE" id="PS51072">
    <property type="entry name" value="MHD"/>
    <property type="match status" value="1"/>
</dbReference>
<dbReference type="InterPro" id="IPR028565">
    <property type="entry name" value="MHD"/>
</dbReference>
<evidence type="ECO:0000313" key="8">
    <source>
        <dbReference type="Proteomes" id="UP000549394"/>
    </source>
</evidence>
<comment type="subcellular location">
    <subcellularLocation>
        <location evidence="1">Endomembrane system</location>
    </subcellularLocation>
</comment>
<sequence>MVKNGVHLTSLEKEGVFFVLVSKNNGYAFISHLLLHIAHLVKEFCGSVCEEAVKANWMLIYEILEEIIDSGYVQITSVARLKPLIQAQPILIHPKTTQYGFFGLEKTTDYNAESKPVIQPAWEQLQRKNDVYVDVIEKMNLEMERNGTVKSSNIRGLIKMKAFIEKQTDIKLTFQTPIDVEQEGDLRQLFNTNRIRLSEIKINDCVRENDLENKRTCIVRPKEGEFTILEYKQEREFGHIVPIRASLTCRENDSSAYVLDATLSLRLIAVINTALEAINVTVRIAVPALVENASIYSPKNLPNGSFDFDRRTSIVKWKVKRIKAGEECLLPFKLHYSDERPIKEDMGPIYVNFELSGFTCSGIRVTSMQLGSESIRSWIRHVTLADDYRII</sequence>
<gene>
    <name evidence="7" type="ORF">DGYR_LOCUS10907</name>
</gene>
<dbReference type="GO" id="GO:0016192">
    <property type="term" value="P:vesicle-mediated transport"/>
    <property type="evidence" value="ECO:0007669"/>
    <property type="project" value="InterPro"/>
</dbReference>
<proteinExistence type="inferred from homology"/>
<dbReference type="GO" id="GO:0012505">
    <property type="term" value="C:endomembrane system"/>
    <property type="evidence" value="ECO:0007669"/>
    <property type="project" value="UniProtKB-SubCell"/>
</dbReference>
<dbReference type="Gene3D" id="2.60.40.1170">
    <property type="entry name" value="Mu homology domain, subdomain B"/>
    <property type="match status" value="2"/>
</dbReference>
<keyword evidence="8" id="KW-1185">Reference proteome</keyword>
<keyword evidence="2 5" id="KW-0813">Transport</keyword>
<dbReference type="Gene3D" id="3.30.450.60">
    <property type="match status" value="1"/>
</dbReference>
<dbReference type="Proteomes" id="UP000549394">
    <property type="component" value="Unassembled WGS sequence"/>
</dbReference>
<evidence type="ECO:0000313" key="7">
    <source>
        <dbReference type="EMBL" id="CAD5123207.1"/>
    </source>
</evidence>
<dbReference type="InterPro" id="IPR050431">
    <property type="entry name" value="Adaptor_comp_med_subunit"/>
</dbReference>
<dbReference type="InterPro" id="IPR011012">
    <property type="entry name" value="Longin-like_dom_sf"/>
</dbReference>
<dbReference type="PRINTS" id="PR00314">
    <property type="entry name" value="CLATHRINADPT"/>
</dbReference>
<evidence type="ECO:0000256" key="1">
    <source>
        <dbReference type="ARBA" id="ARBA00004308"/>
    </source>
</evidence>
<dbReference type="InterPro" id="IPR001392">
    <property type="entry name" value="Clathrin_mu"/>
</dbReference>
<protein>
    <submittedName>
        <fullName evidence="7">DgyrCDS11569</fullName>
    </submittedName>
</protein>
<dbReference type="EMBL" id="CAJFCJ010000019">
    <property type="protein sequence ID" value="CAD5123207.1"/>
    <property type="molecule type" value="Genomic_DNA"/>
</dbReference>
<comment type="similarity">
    <text evidence="5">Belongs to the adaptor complexes medium subunit family.</text>
</comment>
<comment type="caution">
    <text evidence="7">The sequence shown here is derived from an EMBL/GenBank/DDBJ whole genome shotgun (WGS) entry which is preliminary data.</text>
</comment>
<evidence type="ECO:0000256" key="5">
    <source>
        <dbReference type="PIRNR" id="PIRNR005992"/>
    </source>
</evidence>
<evidence type="ECO:0000256" key="3">
    <source>
        <dbReference type="ARBA" id="ARBA00022927"/>
    </source>
</evidence>
<organism evidence="7 8">
    <name type="scientific">Dimorphilus gyrociliatus</name>
    <dbReference type="NCBI Taxonomy" id="2664684"/>
    <lineage>
        <taxon>Eukaryota</taxon>
        <taxon>Metazoa</taxon>
        <taxon>Spiralia</taxon>
        <taxon>Lophotrochozoa</taxon>
        <taxon>Annelida</taxon>
        <taxon>Polychaeta</taxon>
        <taxon>Polychaeta incertae sedis</taxon>
        <taxon>Dinophilidae</taxon>
        <taxon>Dimorphilus</taxon>
    </lineage>
</organism>